<dbReference type="PIRSF" id="PIRSF002741">
    <property type="entry name" value="MppA"/>
    <property type="match status" value="1"/>
</dbReference>
<sequence length="606" mass="68409">MNFKQLSKQVSTLCLLSATLICTLTSPAYAATPLHGISMHGDLKYPSGFEHFDYVNPQAPKGGTVTQAAIGTFDSFNPFIIKGAAADGIGLIYDSLLTRAQDEAFSLYGLLAESLEVAEDRSWIIFNLNPKARFSDGQPVTAEDVAYSFKLLREQGSPFYQAYYREIEKIEALSSTQVKFSFSSTENRELALIVGEVSILPKHYWEKHDFTKPGLEVPIGSGPYLIDSFDAGRTISYRRNPDYWGAELAVSKGRYNFNSISYDYYKDGTVALEAFKGGEYDFREENSSKRWATGYTGAVFDEGKIITQNLAHENPTGMQAFILNTRKPYFSDSRVRAALAYAFDFEWTNKNIFFDAYTRTHSFFSNSEMAATALPSEAELSILEPVKDQVPSEVFTQVYRAPTTNGDGKTRSQLRTALRLLKSAGWELKNGLLLNKDGQQMVFEILLVSPAFERVVAPFSRNLERMGIKPSMRVIDASQYINRIRSFDFDIIVSGFGQSSSPGNEQREYWHSSTADQPGSRNTIGIKNPAIDYLIDQIIQAPDREQLVLRTRALDRVLQWNHYVIPQFHTSSYRVAYWNKLDFPAIRPTHSLGFDTWWVKPEQPGQ</sequence>
<organism evidence="4 5">
    <name type="scientific">Amphritea japonica ATCC BAA-1530</name>
    <dbReference type="NCBI Taxonomy" id="1278309"/>
    <lineage>
        <taxon>Bacteria</taxon>
        <taxon>Pseudomonadati</taxon>
        <taxon>Pseudomonadota</taxon>
        <taxon>Gammaproteobacteria</taxon>
        <taxon>Oceanospirillales</taxon>
        <taxon>Oceanospirillaceae</taxon>
        <taxon>Amphritea</taxon>
    </lineage>
</organism>
<gene>
    <name evidence="4" type="primary">yejA</name>
    <name evidence="4" type="ORF">AMJAP_1465</name>
</gene>
<dbReference type="Pfam" id="PF00496">
    <property type="entry name" value="SBP_bac_5"/>
    <property type="match status" value="1"/>
</dbReference>
<dbReference type="CDD" id="cd08497">
    <property type="entry name" value="MbnE-like"/>
    <property type="match status" value="1"/>
</dbReference>
<dbReference type="GO" id="GO:0043190">
    <property type="term" value="C:ATP-binding cassette (ABC) transporter complex"/>
    <property type="evidence" value="ECO:0007669"/>
    <property type="project" value="InterPro"/>
</dbReference>
<keyword evidence="1 2" id="KW-0732">Signal</keyword>
<evidence type="ECO:0000313" key="5">
    <source>
        <dbReference type="Proteomes" id="UP000595663"/>
    </source>
</evidence>
<dbReference type="InterPro" id="IPR000914">
    <property type="entry name" value="SBP_5_dom"/>
</dbReference>
<feature type="domain" description="Solute-binding protein family 5" evidence="3">
    <location>
        <begin position="107"/>
        <end position="515"/>
    </location>
</feature>
<dbReference type="GO" id="GO:0015833">
    <property type="term" value="P:peptide transport"/>
    <property type="evidence" value="ECO:0007669"/>
    <property type="project" value="TreeGrafter"/>
</dbReference>
<dbReference type="PANTHER" id="PTHR30290">
    <property type="entry name" value="PERIPLASMIC BINDING COMPONENT OF ABC TRANSPORTER"/>
    <property type="match status" value="1"/>
</dbReference>
<evidence type="ECO:0000313" key="4">
    <source>
        <dbReference type="EMBL" id="BBB26060.1"/>
    </source>
</evidence>
<evidence type="ECO:0000259" key="3">
    <source>
        <dbReference type="Pfam" id="PF00496"/>
    </source>
</evidence>
<dbReference type="GO" id="GO:0042884">
    <property type="term" value="P:microcin transport"/>
    <property type="evidence" value="ECO:0007669"/>
    <property type="project" value="TreeGrafter"/>
</dbReference>
<feature type="signal peptide" evidence="2">
    <location>
        <begin position="1"/>
        <end position="30"/>
    </location>
</feature>
<protein>
    <submittedName>
        <fullName evidence="4">Microcin C transport system substrate-binding protein</fullName>
    </submittedName>
</protein>
<accession>A0A7R6PKK1</accession>
<evidence type="ECO:0000256" key="2">
    <source>
        <dbReference type="SAM" id="SignalP"/>
    </source>
</evidence>
<name>A0A7R6PKK1_9GAMM</name>
<evidence type="ECO:0000256" key="1">
    <source>
        <dbReference type="ARBA" id="ARBA00022729"/>
    </source>
</evidence>
<proteinExistence type="predicted"/>
<dbReference type="EMBL" id="AP014545">
    <property type="protein sequence ID" value="BBB26060.1"/>
    <property type="molecule type" value="Genomic_DNA"/>
</dbReference>
<dbReference type="GO" id="GO:0030288">
    <property type="term" value="C:outer membrane-bounded periplasmic space"/>
    <property type="evidence" value="ECO:0007669"/>
    <property type="project" value="TreeGrafter"/>
</dbReference>
<dbReference type="PANTHER" id="PTHR30290:SF64">
    <property type="entry name" value="ABC TRANSPORTER PERIPLASMIC BINDING PROTEIN"/>
    <property type="match status" value="1"/>
</dbReference>
<dbReference type="InterPro" id="IPR030678">
    <property type="entry name" value="Peptide/Ni-bd"/>
</dbReference>
<feature type="chain" id="PRO_5032557206" evidence="2">
    <location>
        <begin position="31"/>
        <end position="606"/>
    </location>
</feature>
<dbReference type="Proteomes" id="UP000595663">
    <property type="component" value="Chromosome"/>
</dbReference>
<dbReference type="InterPro" id="IPR039424">
    <property type="entry name" value="SBP_5"/>
</dbReference>
<keyword evidence="5" id="KW-1185">Reference proteome</keyword>
<dbReference type="FunFam" id="3.10.105.10:FF:000005">
    <property type="entry name" value="ABC transporter substrate-binding protein"/>
    <property type="match status" value="1"/>
</dbReference>
<dbReference type="OrthoDB" id="9803988at2"/>
<dbReference type="AlphaFoldDB" id="A0A7R6PKK1"/>
<dbReference type="GO" id="GO:1904680">
    <property type="term" value="F:peptide transmembrane transporter activity"/>
    <property type="evidence" value="ECO:0007669"/>
    <property type="project" value="TreeGrafter"/>
</dbReference>
<dbReference type="RefSeq" id="WP_019621669.1">
    <property type="nucleotide sequence ID" value="NZ_AP014545.1"/>
</dbReference>
<dbReference type="Gene3D" id="3.10.105.10">
    <property type="entry name" value="Dipeptide-binding Protein, Domain 3"/>
    <property type="match status" value="1"/>
</dbReference>
<dbReference type="Gene3D" id="3.40.190.10">
    <property type="entry name" value="Periplasmic binding protein-like II"/>
    <property type="match status" value="1"/>
</dbReference>
<dbReference type="SUPFAM" id="SSF53850">
    <property type="entry name" value="Periplasmic binding protein-like II"/>
    <property type="match status" value="1"/>
</dbReference>
<dbReference type="KEGG" id="ajp:AMJAP_1465"/>
<reference evidence="4 5" key="1">
    <citation type="journal article" date="2008" name="Int. J. Syst. Evol. Microbiol.">
        <title>Amphritea japonica sp. nov. and Amphritea balenae sp. nov., isolated from the sediment adjacent to sperm whale carcasses off Kagoshima, Japan.</title>
        <authorList>
            <person name="Miyazaki M."/>
            <person name="Nogi Y."/>
            <person name="Fujiwara Y."/>
            <person name="Kawato M."/>
            <person name="Nagahama T."/>
            <person name="Kubokawa K."/>
            <person name="Horikoshi K."/>
        </authorList>
    </citation>
    <scope>NUCLEOTIDE SEQUENCE [LARGE SCALE GENOMIC DNA]</scope>
    <source>
        <strain evidence="4 5">ATCC BAA-1530</strain>
    </source>
</reference>